<dbReference type="NCBIfam" id="TIGR01733">
    <property type="entry name" value="AA-adenyl-dom"/>
    <property type="match status" value="1"/>
</dbReference>
<name>A0A840BIS9_9RHOO</name>
<dbReference type="Proteomes" id="UP000561045">
    <property type="component" value="Unassembled WGS sequence"/>
</dbReference>
<reference evidence="5 6" key="1">
    <citation type="submission" date="2020-08" db="EMBL/GenBank/DDBJ databases">
        <title>Genomic Encyclopedia of Type Strains, Phase IV (KMG-IV): sequencing the most valuable type-strain genomes for metagenomic binning, comparative biology and taxonomic classification.</title>
        <authorList>
            <person name="Goeker M."/>
        </authorList>
    </citation>
    <scope>NUCLEOTIDE SEQUENCE [LARGE SCALE GENOMIC DNA]</scope>
    <source>
        <strain evidence="5 6">DSM 106739</strain>
    </source>
</reference>
<dbReference type="SMART" id="SM00824">
    <property type="entry name" value="PKS_TE"/>
    <property type="match status" value="1"/>
</dbReference>
<evidence type="ECO:0000259" key="4">
    <source>
        <dbReference type="PROSITE" id="PS50075"/>
    </source>
</evidence>
<accession>A0A840BIS9</accession>
<comment type="caution">
    <text evidence="5">The sequence shown here is derived from an EMBL/GenBank/DDBJ whole genome shotgun (WGS) entry which is preliminary data.</text>
</comment>
<dbReference type="AlphaFoldDB" id="A0A840BIS9"/>
<evidence type="ECO:0000256" key="3">
    <source>
        <dbReference type="ARBA" id="ARBA00022553"/>
    </source>
</evidence>
<dbReference type="SUPFAM" id="SSF52777">
    <property type="entry name" value="CoA-dependent acyltransferases"/>
    <property type="match status" value="2"/>
</dbReference>
<dbReference type="InterPro" id="IPR029058">
    <property type="entry name" value="AB_hydrolase_fold"/>
</dbReference>
<dbReference type="SMART" id="SM00823">
    <property type="entry name" value="PKS_PP"/>
    <property type="match status" value="1"/>
</dbReference>
<dbReference type="GO" id="GO:0005737">
    <property type="term" value="C:cytoplasm"/>
    <property type="evidence" value="ECO:0007669"/>
    <property type="project" value="TreeGrafter"/>
</dbReference>
<dbReference type="PANTHER" id="PTHR45527:SF1">
    <property type="entry name" value="FATTY ACID SYNTHASE"/>
    <property type="match status" value="1"/>
</dbReference>
<dbReference type="InterPro" id="IPR001031">
    <property type="entry name" value="Thioesterase"/>
</dbReference>
<dbReference type="PROSITE" id="PS00455">
    <property type="entry name" value="AMP_BINDING"/>
    <property type="match status" value="1"/>
</dbReference>
<dbReference type="InterPro" id="IPR042099">
    <property type="entry name" value="ANL_N_sf"/>
</dbReference>
<dbReference type="CDD" id="cd05930">
    <property type="entry name" value="A_NRPS"/>
    <property type="match status" value="1"/>
</dbReference>
<dbReference type="InterPro" id="IPR025110">
    <property type="entry name" value="AMP-bd_C"/>
</dbReference>
<dbReference type="PROSITE" id="PS00012">
    <property type="entry name" value="PHOSPHOPANTETHEINE"/>
    <property type="match status" value="1"/>
</dbReference>
<dbReference type="EMBL" id="JACIET010000001">
    <property type="protein sequence ID" value="MBB4010826.1"/>
    <property type="molecule type" value="Genomic_DNA"/>
</dbReference>
<sequence length="1277" mass="139055">MGPSEHHSVAHALLPLSLSQHEVWLDQRAWPDNAHLVIGGCLHMRGPLDVARMQQALDRMVCEYEVLRLVPHESGGQHLLESYRAPLIEVDASGADDVRTAVQAWWAKSLQTPYRLDDVPLWRFAVLHFGPLEHCALIQFHHLVMDGWGTTQIIRRWSEHYAALASGEAPPVAQQGHYLRFIEESTAYRNAPEFDKDAAFWQSQLPSLPAALFDRHAPAAARDVPSDTRLPASRLSRLPLDRASYQRIADAACGPGQTAFCVFLAALALYFCRVRDLQDVVIGVPSLNRNGKRYKETPGMFVGVMPVRIAVAPDDTAASLIATVSRNLRAALRHARYPLSEVARHLHAIRSHRDSLFDVLLSYERQGYAVSFGEAHAVGSWQLFPGVARYPLGMTVCEFDEDGPLDLVLEGSSACFDEGEIDLLSRRLRHVICELADAPERRLAELDIVPRDERDALVTQVHARLRHTADPQTFVSQFESHAARTPDAVALVWDEGSMSYAQLDRSARALAHTLRRAGARADTVVAVCMGRSADAIVAMLAVAKAGAAFLPLDVDAPDARLALILAESAAIAVLTAPGERQRLSALHGKVIVVGATTIAPPQAPDWPAPSARDLAYVLFTSGSTGRPKGVMVAHEALARRVAWLGRTWAITRDDRAAQSTQLTFDPALIEWVVPLTHGASVALPPSGRLAPESTAAFAAQHGVTLMAFVPSTLRRFLDGARGLDLRLRVACCGGDVLTPALARRFISETGARLFNVYGPTEACIFATAWECSADTSDAVLPVGRPVDDSRVYVLDAQRRPVPFGCQGDVYLGGGTLARGYLNRTDLDAQAFCGDPFVAGGRLYRTGDRGKIAMDGTLHFLGRSDRQIKLRGYRIEPAEVEAALLAFDGVNQAAVRLVDTALGQRLYAWVGSGLQDSATISRHLRSRLPDYMLPSGITLMPALPLNNTGKIDYTALPEPLTLHVGEPGRAPRSPLEQDLLGLWEATLNRRDIGIDDDFFELGGDSLAAVDILSGVQRLTGKQASLLTLTEHPSVAELAEALASGVKPSRLMLPLGAQSGDTTLFLAASGHGDLLRFQTLAHALGPRVRLFMLQPPPDGFSGVSDLAARYADEMANTTSGAINIAGFSVGGIAALEAARLLQARGRAVERLILIDTVFPSGMLRRPRFWRLLAWLTRRLYVQELSMNGRRLGAMFADTGLVSQVMALHDYRPQAFAGRACLIKSSGLANWDRWLFRPWLQLSGERMTVRQIAGLHGSVFDADHVDGLAAALLAEVFRDN</sequence>
<dbReference type="PANTHER" id="PTHR45527">
    <property type="entry name" value="NONRIBOSOMAL PEPTIDE SYNTHETASE"/>
    <property type="match status" value="1"/>
</dbReference>
<dbReference type="Pfam" id="PF00668">
    <property type="entry name" value="Condensation"/>
    <property type="match status" value="1"/>
</dbReference>
<dbReference type="SUPFAM" id="SSF53474">
    <property type="entry name" value="alpha/beta-Hydrolases"/>
    <property type="match status" value="1"/>
</dbReference>
<dbReference type="InterPro" id="IPR020802">
    <property type="entry name" value="TesA-like"/>
</dbReference>
<dbReference type="RefSeq" id="WP_183630787.1">
    <property type="nucleotide sequence ID" value="NZ_BAABLE010000011.1"/>
</dbReference>
<dbReference type="Gene3D" id="3.40.50.12780">
    <property type="entry name" value="N-terminal domain of ligase-like"/>
    <property type="match status" value="1"/>
</dbReference>
<dbReference type="InterPro" id="IPR001242">
    <property type="entry name" value="Condensation_dom"/>
</dbReference>
<dbReference type="GO" id="GO:0003824">
    <property type="term" value="F:catalytic activity"/>
    <property type="evidence" value="ECO:0007669"/>
    <property type="project" value="InterPro"/>
</dbReference>
<dbReference type="FunFam" id="3.40.50.980:FF:000001">
    <property type="entry name" value="Non-ribosomal peptide synthetase"/>
    <property type="match status" value="1"/>
</dbReference>
<dbReference type="InterPro" id="IPR009081">
    <property type="entry name" value="PP-bd_ACP"/>
</dbReference>
<evidence type="ECO:0000313" key="5">
    <source>
        <dbReference type="EMBL" id="MBB4010826.1"/>
    </source>
</evidence>
<keyword evidence="2" id="KW-0596">Phosphopantetheine</keyword>
<organism evidence="5 6">
    <name type="scientific">Niveibacterium umoris</name>
    <dbReference type="NCBI Taxonomy" id="1193620"/>
    <lineage>
        <taxon>Bacteria</taxon>
        <taxon>Pseudomonadati</taxon>
        <taxon>Pseudomonadota</taxon>
        <taxon>Betaproteobacteria</taxon>
        <taxon>Rhodocyclales</taxon>
        <taxon>Rhodocyclaceae</taxon>
        <taxon>Niveibacterium</taxon>
    </lineage>
</organism>
<dbReference type="Gene3D" id="1.10.1200.10">
    <property type="entry name" value="ACP-like"/>
    <property type="match status" value="1"/>
</dbReference>
<dbReference type="GO" id="GO:0044550">
    <property type="term" value="P:secondary metabolite biosynthetic process"/>
    <property type="evidence" value="ECO:0007669"/>
    <property type="project" value="TreeGrafter"/>
</dbReference>
<protein>
    <submittedName>
        <fullName evidence="5">Amino acid adenylation domain-containing protein</fullName>
    </submittedName>
</protein>
<feature type="domain" description="Carrier" evidence="4">
    <location>
        <begin position="969"/>
        <end position="1044"/>
    </location>
</feature>
<dbReference type="Pfam" id="PF13193">
    <property type="entry name" value="AMP-binding_C"/>
    <property type="match status" value="1"/>
</dbReference>
<proteinExistence type="predicted"/>
<keyword evidence="3" id="KW-0597">Phosphoprotein</keyword>
<dbReference type="InterPro" id="IPR045851">
    <property type="entry name" value="AMP-bd_C_sf"/>
</dbReference>
<dbReference type="FunFam" id="3.40.50.12780:FF:000012">
    <property type="entry name" value="Non-ribosomal peptide synthetase"/>
    <property type="match status" value="1"/>
</dbReference>
<dbReference type="InterPro" id="IPR023213">
    <property type="entry name" value="CAT-like_dom_sf"/>
</dbReference>
<dbReference type="SUPFAM" id="SSF56801">
    <property type="entry name" value="Acetyl-CoA synthetase-like"/>
    <property type="match status" value="1"/>
</dbReference>
<dbReference type="InterPro" id="IPR036736">
    <property type="entry name" value="ACP-like_sf"/>
</dbReference>
<dbReference type="SUPFAM" id="SSF47336">
    <property type="entry name" value="ACP-like"/>
    <property type="match status" value="1"/>
</dbReference>
<dbReference type="Gene3D" id="3.30.559.10">
    <property type="entry name" value="Chloramphenicol acetyltransferase-like domain"/>
    <property type="match status" value="1"/>
</dbReference>
<dbReference type="GO" id="GO:0031177">
    <property type="term" value="F:phosphopantetheine binding"/>
    <property type="evidence" value="ECO:0007669"/>
    <property type="project" value="InterPro"/>
</dbReference>
<dbReference type="Gene3D" id="3.30.300.30">
    <property type="match status" value="1"/>
</dbReference>
<evidence type="ECO:0000313" key="6">
    <source>
        <dbReference type="Proteomes" id="UP000561045"/>
    </source>
</evidence>
<dbReference type="Pfam" id="PF00550">
    <property type="entry name" value="PP-binding"/>
    <property type="match status" value="1"/>
</dbReference>
<dbReference type="InterPro" id="IPR010071">
    <property type="entry name" value="AA_adenyl_dom"/>
</dbReference>
<gene>
    <name evidence="5" type="ORF">GGR36_000134</name>
</gene>
<comment type="cofactor">
    <cofactor evidence="1">
        <name>pantetheine 4'-phosphate</name>
        <dbReference type="ChEBI" id="CHEBI:47942"/>
    </cofactor>
</comment>
<dbReference type="Gene3D" id="3.30.559.30">
    <property type="entry name" value="Nonribosomal peptide synthetase, condensation domain"/>
    <property type="match status" value="1"/>
</dbReference>
<dbReference type="Pfam" id="PF00501">
    <property type="entry name" value="AMP-binding"/>
    <property type="match status" value="1"/>
</dbReference>
<dbReference type="InterPro" id="IPR020806">
    <property type="entry name" value="PKS_PP-bd"/>
</dbReference>
<dbReference type="InterPro" id="IPR006162">
    <property type="entry name" value="Ppantetheine_attach_site"/>
</dbReference>
<evidence type="ECO:0000256" key="2">
    <source>
        <dbReference type="ARBA" id="ARBA00022450"/>
    </source>
</evidence>
<evidence type="ECO:0000256" key="1">
    <source>
        <dbReference type="ARBA" id="ARBA00001957"/>
    </source>
</evidence>
<dbReference type="Pfam" id="PF00975">
    <property type="entry name" value="Thioesterase"/>
    <property type="match status" value="1"/>
</dbReference>
<dbReference type="GO" id="GO:0043041">
    <property type="term" value="P:amino acid activation for nonribosomal peptide biosynthetic process"/>
    <property type="evidence" value="ECO:0007669"/>
    <property type="project" value="TreeGrafter"/>
</dbReference>
<dbReference type="Gene3D" id="3.40.50.1820">
    <property type="entry name" value="alpha/beta hydrolase"/>
    <property type="match status" value="1"/>
</dbReference>
<dbReference type="InterPro" id="IPR020845">
    <property type="entry name" value="AMP-binding_CS"/>
</dbReference>
<dbReference type="InterPro" id="IPR000873">
    <property type="entry name" value="AMP-dep_synth/lig_dom"/>
</dbReference>
<keyword evidence="6" id="KW-1185">Reference proteome</keyword>
<dbReference type="PROSITE" id="PS50075">
    <property type="entry name" value="CARRIER"/>
    <property type="match status" value="1"/>
</dbReference>